<evidence type="ECO:0000313" key="4">
    <source>
        <dbReference type="EMBL" id="MFH0267365.1"/>
    </source>
</evidence>
<dbReference type="Pfam" id="PF00589">
    <property type="entry name" value="Phage_integrase"/>
    <property type="match status" value="1"/>
</dbReference>
<gene>
    <name evidence="4" type="ORF">ACGRQ9_18145</name>
</gene>
<dbReference type="InterPro" id="IPR011010">
    <property type="entry name" value="DNA_brk_join_enz"/>
</dbReference>
<dbReference type="PANTHER" id="PTHR34605">
    <property type="entry name" value="PHAGE_INTEGRASE DOMAIN-CONTAINING PROTEIN"/>
    <property type="match status" value="1"/>
</dbReference>
<dbReference type="RefSeq" id="WP_110957870.1">
    <property type="nucleotide sequence ID" value="NZ_JBIHSN010000004.1"/>
</dbReference>
<dbReference type="PROSITE" id="PS51898">
    <property type="entry name" value="TYR_RECOMBINASE"/>
    <property type="match status" value="1"/>
</dbReference>
<name>A0ABW7J0B4_9VIBR</name>
<proteinExistence type="predicted"/>
<comment type="caution">
    <text evidence="4">The sequence shown here is derived from an EMBL/GenBank/DDBJ whole genome shotgun (WGS) entry which is preliminary data.</text>
</comment>
<dbReference type="InterPro" id="IPR052925">
    <property type="entry name" value="Phage_Integrase-like_Recomb"/>
</dbReference>
<organism evidence="4 5">
    <name type="scientific">Vibrio rumoiensis</name>
    <dbReference type="NCBI Taxonomy" id="76258"/>
    <lineage>
        <taxon>Bacteria</taxon>
        <taxon>Pseudomonadati</taxon>
        <taxon>Pseudomonadota</taxon>
        <taxon>Gammaproteobacteria</taxon>
        <taxon>Vibrionales</taxon>
        <taxon>Vibrionaceae</taxon>
        <taxon>Vibrio</taxon>
    </lineage>
</organism>
<dbReference type="EMBL" id="JBIHSN010000004">
    <property type="protein sequence ID" value="MFH0267365.1"/>
    <property type="molecule type" value="Genomic_DNA"/>
</dbReference>
<keyword evidence="1" id="KW-0238">DNA-binding</keyword>
<accession>A0ABW7J0B4</accession>
<dbReference type="SUPFAM" id="SSF56349">
    <property type="entry name" value="DNA breaking-rejoining enzymes"/>
    <property type="match status" value="1"/>
</dbReference>
<evidence type="ECO:0000313" key="5">
    <source>
        <dbReference type="Proteomes" id="UP001607151"/>
    </source>
</evidence>
<dbReference type="InterPro" id="IPR013762">
    <property type="entry name" value="Integrase-like_cat_sf"/>
</dbReference>
<dbReference type="InterPro" id="IPR002104">
    <property type="entry name" value="Integrase_catalytic"/>
</dbReference>
<evidence type="ECO:0000256" key="2">
    <source>
        <dbReference type="ARBA" id="ARBA00023172"/>
    </source>
</evidence>
<protein>
    <submittedName>
        <fullName evidence="4">Tyrosine-type recombinase/integrase</fullName>
    </submittedName>
</protein>
<evidence type="ECO:0000256" key="1">
    <source>
        <dbReference type="ARBA" id="ARBA00023125"/>
    </source>
</evidence>
<sequence>MKDLMTLPSDLDSIRPQQLVQYLSSNSSKAIDHEKVQQLILHFQNQFYSRQGQYSDSTLRRLKSAWAMFVTWCNENGRQSLPSSPDTVEDYLKSTNKSLRGNTLKVNLWAISKTHKISGCPDPTKDIYVEGQLKQIIRNKKYSGESPNQATAFNEFHLNQVIDLWGTSSSPMQKRDLMVLGLAYESLLRESEIVRIKFKHINWSQDGSALITIPYTKTNQLGSDEVVYVSKQVTGFIRKYLAINDLDKQDDSFLIQGFTKSGNIKQQLSPKAVTPKTIERIFAKTAVILGLEDMGLRKFTGHSARVGAAQDLLRDGYTTLQVQQSGRWSTERMVLHYGKGILAADSAMARKRR</sequence>
<feature type="domain" description="Tyr recombinase" evidence="3">
    <location>
        <begin position="148"/>
        <end position="350"/>
    </location>
</feature>
<dbReference type="Gene3D" id="1.10.150.130">
    <property type="match status" value="1"/>
</dbReference>
<dbReference type="SUPFAM" id="SSF47823">
    <property type="entry name" value="lambda integrase-like, N-terminal domain"/>
    <property type="match status" value="1"/>
</dbReference>
<dbReference type="InterPro" id="IPR010998">
    <property type="entry name" value="Integrase_recombinase_N"/>
</dbReference>
<dbReference type="Proteomes" id="UP001607151">
    <property type="component" value="Unassembled WGS sequence"/>
</dbReference>
<reference evidence="4 5" key="1">
    <citation type="submission" date="2024-10" db="EMBL/GenBank/DDBJ databases">
        <authorList>
            <person name="Yibar A."/>
            <person name="Saticioglu I.B."/>
            <person name="Duman M."/>
            <person name="Ajmi N."/>
            <person name="Gurler F."/>
            <person name="Ay H."/>
            <person name="Onuk E."/>
            <person name="Guler S."/>
            <person name="Romalde J.L."/>
        </authorList>
    </citation>
    <scope>NUCLEOTIDE SEQUENCE [LARGE SCALE GENOMIC DNA]</scope>
    <source>
        <strain evidence="4 5">14-MA-B</strain>
    </source>
</reference>
<keyword evidence="2" id="KW-0233">DNA recombination</keyword>
<dbReference type="Gene3D" id="1.10.443.10">
    <property type="entry name" value="Intergrase catalytic core"/>
    <property type="match status" value="1"/>
</dbReference>
<keyword evidence="5" id="KW-1185">Reference proteome</keyword>
<evidence type="ECO:0000259" key="3">
    <source>
        <dbReference type="PROSITE" id="PS51898"/>
    </source>
</evidence>
<dbReference type="PANTHER" id="PTHR34605:SF4">
    <property type="entry name" value="DNA ADENINE METHYLTRANSFERASE"/>
    <property type="match status" value="1"/>
</dbReference>